<dbReference type="PRINTS" id="PR00035">
    <property type="entry name" value="HTHGNTR"/>
</dbReference>
<proteinExistence type="predicted"/>
<accession>A0A1V3C7V7</accession>
<protein>
    <submittedName>
        <fullName evidence="5">GntR family transcriptional regulator</fullName>
    </submittedName>
</protein>
<dbReference type="InterPro" id="IPR000524">
    <property type="entry name" value="Tscrpt_reg_HTH_GntR"/>
</dbReference>
<feature type="domain" description="HTH gntR-type" evidence="4">
    <location>
        <begin position="4"/>
        <end position="72"/>
    </location>
</feature>
<dbReference type="CDD" id="cd07377">
    <property type="entry name" value="WHTH_GntR"/>
    <property type="match status" value="1"/>
</dbReference>
<dbReference type="GO" id="GO:0003700">
    <property type="term" value="F:DNA-binding transcription factor activity"/>
    <property type="evidence" value="ECO:0007669"/>
    <property type="project" value="InterPro"/>
</dbReference>
<evidence type="ECO:0000256" key="2">
    <source>
        <dbReference type="ARBA" id="ARBA00023125"/>
    </source>
</evidence>
<dbReference type="PROSITE" id="PS50949">
    <property type="entry name" value="HTH_GNTR"/>
    <property type="match status" value="1"/>
</dbReference>
<dbReference type="PANTHER" id="PTHR44846:SF17">
    <property type="entry name" value="GNTR-FAMILY TRANSCRIPTIONAL REGULATOR"/>
    <property type="match status" value="1"/>
</dbReference>
<dbReference type="InterPro" id="IPR050679">
    <property type="entry name" value="Bact_HTH_transcr_reg"/>
</dbReference>
<dbReference type="InterPro" id="IPR011663">
    <property type="entry name" value="UTRA"/>
</dbReference>
<dbReference type="InterPro" id="IPR036390">
    <property type="entry name" value="WH_DNA-bd_sf"/>
</dbReference>
<dbReference type="AlphaFoldDB" id="A0A1V3C7V7"/>
<name>A0A1V3C7V7_9ACTN</name>
<dbReference type="SMART" id="SM00345">
    <property type="entry name" value="HTH_GNTR"/>
    <property type="match status" value="1"/>
</dbReference>
<dbReference type="SMART" id="SM00866">
    <property type="entry name" value="UTRA"/>
    <property type="match status" value="1"/>
</dbReference>
<dbReference type="Pfam" id="PF07702">
    <property type="entry name" value="UTRA"/>
    <property type="match status" value="1"/>
</dbReference>
<dbReference type="Gene3D" id="1.10.10.10">
    <property type="entry name" value="Winged helix-like DNA-binding domain superfamily/Winged helix DNA-binding domain"/>
    <property type="match status" value="1"/>
</dbReference>
<reference evidence="6" key="1">
    <citation type="submission" date="2016-08" db="EMBL/GenBank/DDBJ databases">
        <authorList>
            <person name="Tokovenko B."/>
            <person name="Kalinowski J."/>
        </authorList>
    </citation>
    <scope>NUCLEOTIDE SEQUENCE [LARGE SCALE GENOMIC DNA]</scope>
    <source>
        <strain evidence="6">UTMC102</strain>
    </source>
</reference>
<sequence>MRAESRYRQIARILRREVQEGVLPRGGQLPSEKQLEERFAASRNTIRLALGMLRNQGLIISRPGRGHFVQDVVPETFHANRSRGGSGGLNESGMAGQVLEELQILSATPDIASRLRVPEGDMTVVRRMYRFSGEVSASISSAYYPMDLVEGTPLMLPEDVESALAVLAEHGQRQAGFVDELEARMPSPQEGGQLELPPGVPVLTVHRTDLSEERPIRLVHTVYAGHSIRYQYEHGNMNAYHRD</sequence>
<evidence type="ECO:0000259" key="4">
    <source>
        <dbReference type="PROSITE" id="PS50949"/>
    </source>
</evidence>
<dbReference type="SUPFAM" id="SSF46785">
    <property type="entry name" value="Winged helix' DNA-binding domain"/>
    <property type="match status" value="1"/>
</dbReference>
<evidence type="ECO:0000256" key="1">
    <source>
        <dbReference type="ARBA" id="ARBA00023015"/>
    </source>
</evidence>
<evidence type="ECO:0000313" key="5">
    <source>
        <dbReference type="EMBL" id="OOC56854.1"/>
    </source>
</evidence>
<dbReference type="OrthoDB" id="3214900at2"/>
<dbReference type="Proteomes" id="UP000189004">
    <property type="component" value="Unassembled WGS sequence"/>
</dbReference>
<dbReference type="STRING" id="501010.NOSIN_25965"/>
<dbReference type="EMBL" id="MCOK01000001">
    <property type="protein sequence ID" value="OOC56854.1"/>
    <property type="molecule type" value="Genomic_DNA"/>
</dbReference>
<gene>
    <name evidence="5" type="ORF">NOSIN_25965</name>
</gene>
<keyword evidence="1" id="KW-0805">Transcription regulation</keyword>
<dbReference type="Pfam" id="PF00392">
    <property type="entry name" value="GntR"/>
    <property type="match status" value="1"/>
</dbReference>
<dbReference type="GO" id="GO:0045892">
    <property type="term" value="P:negative regulation of DNA-templated transcription"/>
    <property type="evidence" value="ECO:0007669"/>
    <property type="project" value="TreeGrafter"/>
</dbReference>
<keyword evidence="2" id="KW-0238">DNA-binding</keyword>
<dbReference type="InterPro" id="IPR028978">
    <property type="entry name" value="Chorismate_lyase_/UTRA_dom_sf"/>
</dbReference>
<keyword evidence="6" id="KW-1185">Reference proteome</keyword>
<dbReference type="SUPFAM" id="SSF64288">
    <property type="entry name" value="Chorismate lyase-like"/>
    <property type="match status" value="1"/>
</dbReference>
<dbReference type="InterPro" id="IPR036388">
    <property type="entry name" value="WH-like_DNA-bd_sf"/>
</dbReference>
<evidence type="ECO:0000313" key="6">
    <source>
        <dbReference type="Proteomes" id="UP000189004"/>
    </source>
</evidence>
<organism evidence="5 6">
    <name type="scientific">Nocardiopsis sinuspersici</name>
    <dbReference type="NCBI Taxonomy" id="501010"/>
    <lineage>
        <taxon>Bacteria</taxon>
        <taxon>Bacillati</taxon>
        <taxon>Actinomycetota</taxon>
        <taxon>Actinomycetes</taxon>
        <taxon>Streptosporangiales</taxon>
        <taxon>Nocardiopsidaceae</taxon>
        <taxon>Nocardiopsis</taxon>
    </lineage>
</organism>
<dbReference type="Gene3D" id="3.40.1410.10">
    <property type="entry name" value="Chorismate lyase-like"/>
    <property type="match status" value="1"/>
</dbReference>
<evidence type="ECO:0000256" key="3">
    <source>
        <dbReference type="ARBA" id="ARBA00023163"/>
    </source>
</evidence>
<keyword evidence="3" id="KW-0804">Transcription</keyword>
<dbReference type="PANTHER" id="PTHR44846">
    <property type="entry name" value="MANNOSYL-D-GLYCERATE TRANSPORT/METABOLISM SYSTEM REPRESSOR MNGR-RELATED"/>
    <property type="match status" value="1"/>
</dbReference>
<dbReference type="GO" id="GO:0003677">
    <property type="term" value="F:DNA binding"/>
    <property type="evidence" value="ECO:0007669"/>
    <property type="project" value="UniProtKB-KW"/>
</dbReference>
<comment type="caution">
    <text evidence="5">The sequence shown here is derived from an EMBL/GenBank/DDBJ whole genome shotgun (WGS) entry which is preliminary data.</text>
</comment>
<dbReference type="RefSeq" id="WP_077693297.1">
    <property type="nucleotide sequence ID" value="NZ_JACCHL010000001.1"/>
</dbReference>